<protein>
    <submittedName>
        <fullName evidence="2">Uncharacterized protein</fullName>
    </submittedName>
</protein>
<feature type="region of interest" description="Disordered" evidence="1">
    <location>
        <begin position="162"/>
        <end position="189"/>
    </location>
</feature>
<evidence type="ECO:0000256" key="1">
    <source>
        <dbReference type="SAM" id="MobiDB-lite"/>
    </source>
</evidence>
<feature type="compositionally biased region" description="Basic and acidic residues" evidence="1">
    <location>
        <begin position="125"/>
        <end position="134"/>
    </location>
</feature>
<dbReference type="Proteomes" id="UP000297299">
    <property type="component" value="Unassembled WGS sequence"/>
</dbReference>
<proteinExistence type="predicted"/>
<dbReference type="OrthoDB" id="3531840at2759"/>
<accession>A0A4Y8DAW5</accession>
<dbReference type="AlphaFoldDB" id="A0A4Y8DAW5"/>
<reference evidence="2 3" key="1">
    <citation type="submission" date="2017-11" db="EMBL/GenBank/DDBJ databases">
        <title>Comparative genomics of Botrytis spp.</title>
        <authorList>
            <person name="Valero-Jimenez C.A."/>
            <person name="Tapia P."/>
            <person name="Veloso J."/>
            <person name="Silva-Moreno E."/>
            <person name="Staats M."/>
            <person name="Valdes J.H."/>
            <person name="Van Kan J.A.L."/>
        </authorList>
    </citation>
    <scope>NUCLEOTIDE SEQUENCE [LARGE SCALE GENOMIC DNA]</scope>
    <source>
        <strain evidence="2 3">MUCL2830</strain>
    </source>
</reference>
<sequence>MALHLDHQRVRIEHLLILAQNRKYTAQAHSRERVKLQMYPAYCPRAGGSEETTGLPPRIGNLDTKTLYFTPILYILLYNITNLNQSAIDNAIRQTRSPFPTLGGRSTENDKIDAFGYPVNSENARSPDGKKPLRSEQNPRGGPLPVGRFVLRGGSVWRGGAVRRGEPARGGAYNSGFFNPGGSSQFRGH</sequence>
<organism evidence="2 3">
    <name type="scientific">Botryotinia calthae</name>
    <dbReference type="NCBI Taxonomy" id="38488"/>
    <lineage>
        <taxon>Eukaryota</taxon>
        <taxon>Fungi</taxon>
        <taxon>Dikarya</taxon>
        <taxon>Ascomycota</taxon>
        <taxon>Pezizomycotina</taxon>
        <taxon>Leotiomycetes</taxon>
        <taxon>Helotiales</taxon>
        <taxon>Sclerotiniaceae</taxon>
        <taxon>Botryotinia</taxon>
    </lineage>
</organism>
<evidence type="ECO:0000313" key="2">
    <source>
        <dbReference type="EMBL" id="TEY73587.1"/>
    </source>
</evidence>
<gene>
    <name evidence="2" type="ORF">BOTCAL_0076g00190</name>
</gene>
<dbReference type="EMBL" id="PHWZ01000076">
    <property type="protein sequence ID" value="TEY73587.1"/>
    <property type="molecule type" value="Genomic_DNA"/>
</dbReference>
<keyword evidence="3" id="KW-1185">Reference proteome</keyword>
<name>A0A4Y8DAW5_9HELO</name>
<comment type="caution">
    <text evidence="2">The sequence shown here is derived from an EMBL/GenBank/DDBJ whole genome shotgun (WGS) entry which is preliminary data.</text>
</comment>
<evidence type="ECO:0000313" key="3">
    <source>
        <dbReference type="Proteomes" id="UP000297299"/>
    </source>
</evidence>
<feature type="region of interest" description="Disordered" evidence="1">
    <location>
        <begin position="99"/>
        <end position="146"/>
    </location>
</feature>